<protein>
    <submittedName>
        <fullName evidence="1">Uncharacterized protein</fullName>
    </submittedName>
</protein>
<keyword evidence="2" id="KW-1185">Reference proteome</keyword>
<dbReference type="Proteomes" id="UP000785679">
    <property type="component" value="Unassembled WGS sequence"/>
</dbReference>
<organism evidence="1 2">
    <name type="scientific">Halteria grandinella</name>
    <dbReference type="NCBI Taxonomy" id="5974"/>
    <lineage>
        <taxon>Eukaryota</taxon>
        <taxon>Sar</taxon>
        <taxon>Alveolata</taxon>
        <taxon>Ciliophora</taxon>
        <taxon>Intramacronucleata</taxon>
        <taxon>Spirotrichea</taxon>
        <taxon>Stichotrichia</taxon>
        <taxon>Sporadotrichida</taxon>
        <taxon>Halteriidae</taxon>
        <taxon>Halteria</taxon>
    </lineage>
</organism>
<reference evidence="1" key="1">
    <citation type="submission" date="2019-06" db="EMBL/GenBank/DDBJ databases">
        <authorList>
            <person name="Zheng W."/>
        </authorList>
    </citation>
    <scope>NUCLEOTIDE SEQUENCE</scope>
    <source>
        <strain evidence="1">QDHG01</strain>
    </source>
</reference>
<comment type="caution">
    <text evidence="1">The sequence shown here is derived from an EMBL/GenBank/DDBJ whole genome shotgun (WGS) entry which is preliminary data.</text>
</comment>
<sequence>MLKRFKFLVKLHFLSSRFEKPQPDSVTIEAVIKYAIDQMNELRSLTFRLCDPIKLKNIQRSSRIYPLTIEIQQNSFITGIQHNHSKFQT</sequence>
<gene>
    <name evidence="1" type="ORF">FGO68_gene371</name>
</gene>
<proteinExistence type="predicted"/>
<accession>A0A8J8T2Z3</accession>
<dbReference type="EMBL" id="RRYP01007618">
    <property type="protein sequence ID" value="TNV80357.1"/>
    <property type="molecule type" value="Genomic_DNA"/>
</dbReference>
<evidence type="ECO:0000313" key="1">
    <source>
        <dbReference type="EMBL" id="TNV80357.1"/>
    </source>
</evidence>
<evidence type="ECO:0000313" key="2">
    <source>
        <dbReference type="Proteomes" id="UP000785679"/>
    </source>
</evidence>
<dbReference type="AlphaFoldDB" id="A0A8J8T2Z3"/>
<name>A0A8J8T2Z3_HALGN</name>